<keyword evidence="2" id="KW-1185">Reference proteome</keyword>
<dbReference type="EMBL" id="BGZK01001132">
    <property type="protein sequence ID" value="GBP72085.1"/>
    <property type="molecule type" value="Genomic_DNA"/>
</dbReference>
<gene>
    <name evidence="1" type="ORF">EVAR_49650_1</name>
</gene>
<organism evidence="1 2">
    <name type="scientific">Eumeta variegata</name>
    <name type="common">Bagworm moth</name>
    <name type="synonym">Eumeta japonica</name>
    <dbReference type="NCBI Taxonomy" id="151549"/>
    <lineage>
        <taxon>Eukaryota</taxon>
        <taxon>Metazoa</taxon>
        <taxon>Ecdysozoa</taxon>
        <taxon>Arthropoda</taxon>
        <taxon>Hexapoda</taxon>
        <taxon>Insecta</taxon>
        <taxon>Pterygota</taxon>
        <taxon>Neoptera</taxon>
        <taxon>Endopterygota</taxon>
        <taxon>Lepidoptera</taxon>
        <taxon>Glossata</taxon>
        <taxon>Ditrysia</taxon>
        <taxon>Tineoidea</taxon>
        <taxon>Psychidae</taxon>
        <taxon>Oiketicinae</taxon>
        <taxon>Eumeta</taxon>
    </lineage>
</organism>
<evidence type="ECO:0000313" key="1">
    <source>
        <dbReference type="EMBL" id="GBP72085.1"/>
    </source>
</evidence>
<evidence type="ECO:0000313" key="2">
    <source>
        <dbReference type="Proteomes" id="UP000299102"/>
    </source>
</evidence>
<accession>A0A4C1YCK3</accession>
<sequence length="143" mass="15057">MTTYIVFSGSQARLLLENASKNTRLAGEGCMLLDFLAAPADFIFVKHPDAICGDTPDSGVFVNDTNINNANACAALVKLVNVAARISTGLQAPAMDADALDVLRARGEGVVPYWHTNKQSAGNALVTTDSELLMFVGSGDLLL</sequence>
<comment type="caution">
    <text evidence="1">The sequence shown here is derived from an EMBL/GenBank/DDBJ whole genome shotgun (WGS) entry which is preliminary data.</text>
</comment>
<reference evidence="1 2" key="1">
    <citation type="journal article" date="2019" name="Commun. Biol.">
        <title>The bagworm genome reveals a unique fibroin gene that provides high tensile strength.</title>
        <authorList>
            <person name="Kono N."/>
            <person name="Nakamura H."/>
            <person name="Ohtoshi R."/>
            <person name="Tomita M."/>
            <person name="Numata K."/>
            <person name="Arakawa K."/>
        </authorList>
    </citation>
    <scope>NUCLEOTIDE SEQUENCE [LARGE SCALE GENOMIC DNA]</scope>
</reference>
<protein>
    <submittedName>
        <fullName evidence="1">Uncharacterized protein</fullName>
    </submittedName>
</protein>
<dbReference type="AlphaFoldDB" id="A0A4C1YCK3"/>
<name>A0A4C1YCK3_EUMVA</name>
<dbReference type="Proteomes" id="UP000299102">
    <property type="component" value="Unassembled WGS sequence"/>
</dbReference>
<proteinExistence type="predicted"/>